<sequence>MRHPKSRFPDYPPLRRAPDLAEGAVVGLSLRLARAGRHDPYNVFEVEGVEKWGRPARFRLSAVRVSDAPFDGVPAEETRDGALHVLFETDRGERFGVSRCRAATRPAPQEGVLLLDRLGRTWFCGERAGAGPLTGSERLRPVPDATAPLMRDTVLEGADLPDRLPALGRFRLGSQGEVIGIEGGLGPVGPDLLARVSARVEALVAREERIRRVAERHFGDGALDGLLLGRDLPITDGLIPAYHAFDARKAFDEALLKVTRGFLEELRADGLLAPCPNNGPRGVGPLEAWNRWIAGAYDAPPEARDREDRYGEYRLADSPGFKTVSNCLIRAVVEMERRVWERHHPGERYDSGSRDVPVERADVETSFRDACARIITAYAEEETTDNIGFMDLQGRQTSERFMLGESFLTPVLCAVPADYGSAPVPLPPIEAPRSIRHLELSLPSGTLVMADWFRIDGFNEGLRALLGGADDFEINYADGLDARARAYFEKAGLVIVQVGNTSPAAYADTPGVWRMGHVDEDHDAFWTEEGEPRPGVTAPEPVWRTCTDLWANTFADREVILDILMASEKYPDRVDALRAFEAYAEEYGVSATELGVDRLHLYVPTGHGVHAEDFNEIFRAAEIPPADWREDVYVLSASPLTVDPDLLAPCDWRERARVAPDPSPEP</sequence>
<dbReference type="EMBL" id="QBKP01000002">
    <property type="protein sequence ID" value="PTX52316.1"/>
    <property type="molecule type" value="Genomic_DNA"/>
</dbReference>
<name>A0A2T6B8D4_9RHOB</name>
<proteinExistence type="predicted"/>
<protein>
    <submittedName>
        <fullName evidence="1">Uncharacterized protein</fullName>
    </submittedName>
</protein>
<dbReference type="RefSeq" id="WP_108127657.1">
    <property type="nucleotide sequence ID" value="NZ_QBKP01000002.1"/>
</dbReference>
<dbReference type="Proteomes" id="UP000244224">
    <property type="component" value="Unassembled WGS sequence"/>
</dbReference>
<dbReference type="AlphaFoldDB" id="A0A2T6B8D4"/>
<reference evidence="1 2" key="1">
    <citation type="submission" date="2018-04" db="EMBL/GenBank/DDBJ databases">
        <title>Genomic Encyclopedia of Archaeal and Bacterial Type Strains, Phase II (KMG-II): from individual species to whole genera.</title>
        <authorList>
            <person name="Goeker M."/>
        </authorList>
    </citation>
    <scope>NUCLEOTIDE SEQUENCE [LARGE SCALE GENOMIC DNA]</scope>
    <source>
        <strain evidence="1 2">DSM 21823</strain>
    </source>
</reference>
<keyword evidence="2" id="KW-1185">Reference proteome</keyword>
<dbReference type="OrthoDB" id="10018372at2"/>
<evidence type="ECO:0000313" key="2">
    <source>
        <dbReference type="Proteomes" id="UP000244224"/>
    </source>
</evidence>
<organism evidence="1 2">
    <name type="scientific">Gemmobacter caeni</name>
    <dbReference type="NCBI Taxonomy" id="589035"/>
    <lineage>
        <taxon>Bacteria</taxon>
        <taxon>Pseudomonadati</taxon>
        <taxon>Pseudomonadota</taxon>
        <taxon>Alphaproteobacteria</taxon>
        <taxon>Rhodobacterales</taxon>
        <taxon>Paracoccaceae</taxon>
        <taxon>Gemmobacter</taxon>
    </lineage>
</organism>
<comment type="caution">
    <text evidence="1">The sequence shown here is derived from an EMBL/GenBank/DDBJ whole genome shotgun (WGS) entry which is preliminary data.</text>
</comment>
<evidence type="ECO:0000313" key="1">
    <source>
        <dbReference type="EMBL" id="PTX52316.1"/>
    </source>
</evidence>
<gene>
    <name evidence="1" type="ORF">C8N34_10295</name>
</gene>
<accession>A0A2T6B8D4</accession>